<protein>
    <submittedName>
        <fullName evidence="2">Uncharacterized protein</fullName>
    </submittedName>
</protein>
<evidence type="ECO:0000313" key="3">
    <source>
        <dbReference type="Proteomes" id="UP000823388"/>
    </source>
</evidence>
<evidence type="ECO:0000313" key="2">
    <source>
        <dbReference type="EMBL" id="KAG2558131.1"/>
    </source>
</evidence>
<name>A0A8T0P7I2_PANVG</name>
<dbReference type="EMBL" id="CM029052">
    <property type="protein sequence ID" value="KAG2558131.1"/>
    <property type="molecule type" value="Genomic_DNA"/>
</dbReference>
<gene>
    <name evidence="2" type="ORF">PVAP13_8NG140300</name>
</gene>
<keyword evidence="3" id="KW-1185">Reference proteome</keyword>
<organism evidence="2 3">
    <name type="scientific">Panicum virgatum</name>
    <name type="common">Blackwell switchgrass</name>
    <dbReference type="NCBI Taxonomy" id="38727"/>
    <lineage>
        <taxon>Eukaryota</taxon>
        <taxon>Viridiplantae</taxon>
        <taxon>Streptophyta</taxon>
        <taxon>Embryophyta</taxon>
        <taxon>Tracheophyta</taxon>
        <taxon>Spermatophyta</taxon>
        <taxon>Magnoliopsida</taxon>
        <taxon>Liliopsida</taxon>
        <taxon>Poales</taxon>
        <taxon>Poaceae</taxon>
        <taxon>PACMAD clade</taxon>
        <taxon>Panicoideae</taxon>
        <taxon>Panicodae</taxon>
        <taxon>Paniceae</taxon>
        <taxon>Panicinae</taxon>
        <taxon>Panicum</taxon>
        <taxon>Panicum sect. Hiantes</taxon>
    </lineage>
</organism>
<keyword evidence="1" id="KW-0732">Signal</keyword>
<reference evidence="2" key="1">
    <citation type="submission" date="2020-05" db="EMBL/GenBank/DDBJ databases">
        <title>WGS assembly of Panicum virgatum.</title>
        <authorList>
            <person name="Lovell J.T."/>
            <person name="Jenkins J."/>
            <person name="Shu S."/>
            <person name="Juenger T.E."/>
            <person name="Schmutz J."/>
        </authorList>
    </citation>
    <scope>NUCLEOTIDE SEQUENCE</scope>
    <source>
        <strain evidence="2">AP13</strain>
    </source>
</reference>
<dbReference type="AlphaFoldDB" id="A0A8T0P7I2"/>
<sequence length="100" mass="11385">MVMALAKCSTRRVVYMATTVFLTLVIMCSSSPQCQAEEVDLDDRRHKPELTCYPYDGDHCMDHDCHQVCDKNGFKGGEGAFCYRPVRWGAWECCCQHQAV</sequence>
<evidence type="ECO:0000256" key="1">
    <source>
        <dbReference type="SAM" id="SignalP"/>
    </source>
</evidence>
<feature type="chain" id="PRO_5035928886" evidence="1">
    <location>
        <begin position="37"/>
        <end position="100"/>
    </location>
</feature>
<comment type="caution">
    <text evidence="2">The sequence shown here is derived from an EMBL/GenBank/DDBJ whole genome shotgun (WGS) entry which is preliminary data.</text>
</comment>
<proteinExistence type="predicted"/>
<dbReference type="Proteomes" id="UP000823388">
    <property type="component" value="Chromosome 8N"/>
</dbReference>
<accession>A0A8T0P7I2</accession>
<feature type="signal peptide" evidence="1">
    <location>
        <begin position="1"/>
        <end position="36"/>
    </location>
</feature>